<dbReference type="GO" id="GO:0005874">
    <property type="term" value="C:microtubule"/>
    <property type="evidence" value="ECO:0007669"/>
    <property type="project" value="UniProtKB-KW"/>
</dbReference>
<dbReference type="InterPro" id="IPR027417">
    <property type="entry name" value="P-loop_NTPase"/>
</dbReference>
<dbReference type="PROSITE" id="PS50067">
    <property type="entry name" value="KINESIN_MOTOR_2"/>
    <property type="match status" value="1"/>
</dbReference>
<dbReference type="GO" id="GO:0005524">
    <property type="term" value="F:ATP binding"/>
    <property type="evidence" value="ECO:0007669"/>
    <property type="project" value="UniProtKB-UniRule"/>
</dbReference>
<dbReference type="CDD" id="cd01367">
    <property type="entry name" value="KISc_KIF2_like"/>
    <property type="match status" value="1"/>
</dbReference>
<dbReference type="PROSITE" id="PS00411">
    <property type="entry name" value="KINESIN_MOTOR_1"/>
    <property type="match status" value="1"/>
</dbReference>
<evidence type="ECO:0000256" key="5">
    <source>
        <dbReference type="ARBA" id="ARBA00022840"/>
    </source>
</evidence>
<feature type="domain" description="Kinesin motor" evidence="12">
    <location>
        <begin position="10"/>
        <end position="342"/>
    </location>
</feature>
<dbReference type="PANTHER" id="PTHR47971:SF8">
    <property type="entry name" value="KINESIN-LIKE PROTEIN"/>
    <property type="match status" value="1"/>
</dbReference>
<evidence type="ECO:0000256" key="8">
    <source>
        <dbReference type="ARBA" id="ARBA00061030"/>
    </source>
</evidence>
<evidence type="ECO:0000256" key="9">
    <source>
        <dbReference type="PROSITE-ProRule" id="PRU00283"/>
    </source>
</evidence>
<gene>
    <name evidence="13" type="ORF">BgAZ_207630</name>
</gene>
<comment type="caution">
    <text evidence="13">The sequence shown here is derived from an EMBL/GenBank/DDBJ whole genome shotgun (WGS) entry which is preliminary data.</text>
</comment>
<name>A0AAD8PEI1_BABGI</name>
<evidence type="ECO:0000256" key="1">
    <source>
        <dbReference type="ARBA" id="ARBA00004245"/>
    </source>
</evidence>
<dbReference type="GO" id="GO:0008017">
    <property type="term" value="F:microtubule binding"/>
    <property type="evidence" value="ECO:0007669"/>
    <property type="project" value="InterPro"/>
</dbReference>
<sequence>MAKGSTERSHIDVIVRKRPLNELEIARGDRDVVLCNENTAIIEEIKLRIDGTAYVEQHEFRVDRFYDEKTDNQLIYEEYVKPLLEFAFEEQKTCSCFTYGQTGSGKTFTMIGSRKLKTFDYQYMPGVYEYAANDIYRMLHKPEYAEKLEVVISFYEIYCGKIYDLLQDRKLLDALDNGKREVIIKDLAVRQVTCKEDLIDHMLGGLALRRIGQNSQNDQSSRSHAILRIELRNTDTFSCCGRIVFIDLAGSERGADCINQPKQTQMDGAGINRSLLALKECIRAMDLEKTHIPFRDSELTKVLRDIFVGGSRNLMIANICPSNVSCEQTLNTLRYASRVKNFRQASINSGIGDSERDSAAASRITSARSGYSLSGVMRSQITTGNTAKSLSISPRLLNISSGATSKVPISSQRINKNRGIQNLSNRNLVTRRSVDGISPRESIKSTRETSIPLSGRSKGSMLPKPFENATDIIKSQFPSKVPLQEILDQIVLNPGNEQIYNDICRSLAPDVAMNTRQGVTSNDTALEQSLDALRKAEEISNHVSLEVIASNDSPDLSQYPQFIKNKIRTQIKPLLYLKQALDEYSNRMQVDEVMTDG</sequence>
<dbReference type="InterPro" id="IPR027640">
    <property type="entry name" value="Kinesin-like_fam"/>
</dbReference>
<dbReference type="GO" id="GO:0007018">
    <property type="term" value="P:microtubule-based movement"/>
    <property type="evidence" value="ECO:0007669"/>
    <property type="project" value="InterPro"/>
</dbReference>
<evidence type="ECO:0000313" key="13">
    <source>
        <dbReference type="EMBL" id="KAK1443887.1"/>
    </source>
</evidence>
<comment type="similarity">
    <text evidence="8">Belongs to the TRAFAC class myosin-kinesin ATPase superfamily. Kinesin family. KIN-13 subfamily.</text>
</comment>
<evidence type="ECO:0000256" key="10">
    <source>
        <dbReference type="RuleBase" id="RU000394"/>
    </source>
</evidence>
<protein>
    <recommendedName>
        <fullName evidence="10">Kinesin-like protein</fullName>
    </recommendedName>
</protein>
<evidence type="ECO:0000313" key="14">
    <source>
        <dbReference type="Proteomes" id="UP001230268"/>
    </source>
</evidence>
<feature type="region of interest" description="Disordered" evidence="11">
    <location>
        <begin position="437"/>
        <end position="462"/>
    </location>
</feature>
<keyword evidence="7" id="KW-0206">Cytoskeleton</keyword>
<keyword evidence="2" id="KW-0963">Cytoplasm</keyword>
<reference evidence="13" key="1">
    <citation type="submission" date="2023-08" db="EMBL/GenBank/DDBJ databases">
        <title>Draft sequence of the Babesia gibsoni genome.</title>
        <authorList>
            <person name="Yamagishi J.Y."/>
            <person name="Xuan X.X."/>
        </authorList>
    </citation>
    <scope>NUCLEOTIDE SEQUENCE</scope>
    <source>
        <strain evidence="13">Azabu</strain>
    </source>
</reference>
<dbReference type="PRINTS" id="PR00380">
    <property type="entry name" value="KINESINHEAVY"/>
</dbReference>
<dbReference type="SMART" id="SM00129">
    <property type="entry name" value="KISc"/>
    <property type="match status" value="1"/>
</dbReference>
<keyword evidence="3 10" id="KW-0493">Microtubule</keyword>
<keyword evidence="5 9" id="KW-0067">ATP-binding</keyword>
<comment type="subcellular location">
    <subcellularLocation>
        <location evidence="1">Cytoplasm</location>
        <location evidence="1">Cytoskeleton</location>
    </subcellularLocation>
</comment>
<dbReference type="InterPro" id="IPR036961">
    <property type="entry name" value="Kinesin_motor_dom_sf"/>
</dbReference>
<evidence type="ECO:0000256" key="3">
    <source>
        <dbReference type="ARBA" id="ARBA00022701"/>
    </source>
</evidence>
<dbReference type="SUPFAM" id="SSF52540">
    <property type="entry name" value="P-loop containing nucleoside triphosphate hydrolases"/>
    <property type="match status" value="1"/>
</dbReference>
<dbReference type="Proteomes" id="UP001230268">
    <property type="component" value="Unassembled WGS sequence"/>
</dbReference>
<evidence type="ECO:0000256" key="11">
    <source>
        <dbReference type="SAM" id="MobiDB-lite"/>
    </source>
</evidence>
<dbReference type="InterPro" id="IPR019821">
    <property type="entry name" value="Kinesin_motor_CS"/>
</dbReference>
<feature type="binding site" evidence="9">
    <location>
        <begin position="100"/>
        <end position="107"/>
    </location>
    <ligand>
        <name>ATP</name>
        <dbReference type="ChEBI" id="CHEBI:30616"/>
    </ligand>
</feature>
<dbReference type="InterPro" id="IPR001752">
    <property type="entry name" value="Kinesin_motor_dom"/>
</dbReference>
<proteinExistence type="inferred from homology"/>
<dbReference type="GO" id="GO:0007019">
    <property type="term" value="P:microtubule depolymerization"/>
    <property type="evidence" value="ECO:0007669"/>
    <property type="project" value="TreeGrafter"/>
</dbReference>
<evidence type="ECO:0000259" key="12">
    <source>
        <dbReference type="PROSITE" id="PS50067"/>
    </source>
</evidence>
<dbReference type="PANTHER" id="PTHR47971">
    <property type="entry name" value="KINESIN-RELATED PROTEIN 6"/>
    <property type="match status" value="1"/>
</dbReference>
<dbReference type="FunFam" id="3.40.850.10:FF:000012">
    <property type="entry name" value="Kinesin-like protein"/>
    <property type="match status" value="1"/>
</dbReference>
<evidence type="ECO:0000256" key="4">
    <source>
        <dbReference type="ARBA" id="ARBA00022741"/>
    </source>
</evidence>
<evidence type="ECO:0000256" key="7">
    <source>
        <dbReference type="ARBA" id="ARBA00023212"/>
    </source>
</evidence>
<dbReference type="AlphaFoldDB" id="A0AAD8PEI1"/>
<organism evidence="13 14">
    <name type="scientific">Babesia gibsoni</name>
    <dbReference type="NCBI Taxonomy" id="33632"/>
    <lineage>
        <taxon>Eukaryota</taxon>
        <taxon>Sar</taxon>
        <taxon>Alveolata</taxon>
        <taxon>Apicomplexa</taxon>
        <taxon>Aconoidasida</taxon>
        <taxon>Piroplasmida</taxon>
        <taxon>Babesiidae</taxon>
        <taxon>Babesia</taxon>
    </lineage>
</organism>
<keyword evidence="4 9" id="KW-0547">Nucleotide-binding</keyword>
<dbReference type="Pfam" id="PF00225">
    <property type="entry name" value="Kinesin"/>
    <property type="match status" value="1"/>
</dbReference>
<dbReference type="Gene3D" id="3.40.850.10">
    <property type="entry name" value="Kinesin motor domain"/>
    <property type="match status" value="1"/>
</dbReference>
<accession>A0AAD8PEI1</accession>
<dbReference type="GO" id="GO:0003777">
    <property type="term" value="F:microtubule motor activity"/>
    <property type="evidence" value="ECO:0007669"/>
    <property type="project" value="InterPro"/>
</dbReference>
<keyword evidence="14" id="KW-1185">Reference proteome</keyword>
<keyword evidence="6 9" id="KW-0505">Motor protein</keyword>
<dbReference type="EMBL" id="JAVEPI010000002">
    <property type="protein sequence ID" value="KAK1443887.1"/>
    <property type="molecule type" value="Genomic_DNA"/>
</dbReference>
<evidence type="ECO:0000256" key="2">
    <source>
        <dbReference type="ARBA" id="ARBA00022490"/>
    </source>
</evidence>
<evidence type="ECO:0000256" key="6">
    <source>
        <dbReference type="ARBA" id="ARBA00023175"/>
    </source>
</evidence>